<dbReference type="Pfam" id="PF20251">
    <property type="entry name" value="Big_14"/>
    <property type="match status" value="1"/>
</dbReference>
<evidence type="ECO:0000259" key="2">
    <source>
        <dbReference type="Pfam" id="PF20251"/>
    </source>
</evidence>
<dbReference type="EMBL" id="PCGR01000004">
    <property type="protein sequence ID" value="PJK15996.1"/>
    <property type="molecule type" value="Genomic_DNA"/>
</dbReference>
<keyword evidence="4" id="KW-1185">Reference proteome</keyword>
<keyword evidence="1" id="KW-0732">Signal</keyword>
<dbReference type="Proteomes" id="UP000228680">
    <property type="component" value="Unassembled WGS sequence"/>
</dbReference>
<dbReference type="AlphaFoldDB" id="A0A2M9EXR4"/>
<evidence type="ECO:0000256" key="1">
    <source>
        <dbReference type="SAM" id="SignalP"/>
    </source>
</evidence>
<gene>
    <name evidence="3" type="ORF">CQS04_12240</name>
</gene>
<name>A0A2M9EXR4_9BACL</name>
<dbReference type="InterPro" id="IPR046878">
    <property type="entry name" value="Big_14"/>
</dbReference>
<dbReference type="PROSITE" id="PS51257">
    <property type="entry name" value="PROKAR_LIPOPROTEIN"/>
    <property type="match status" value="1"/>
</dbReference>
<organism evidence="3 4">
    <name type="scientific">Chryseomicrobium excrementi</name>
    <dbReference type="NCBI Taxonomy" id="2041346"/>
    <lineage>
        <taxon>Bacteria</taxon>
        <taxon>Bacillati</taxon>
        <taxon>Bacillota</taxon>
        <taxon>Bacilli</taxon>
        <taxon>Bacillales</taxon>
        <taxon>Caryophanaceae</taxon>
        <taxon>Chryseomicrobium</taxon>
    </lineage>
</organism>
<reference evidence="3 4" key="1">
    <citation type="submission" date="2017-10" db="EMBL/GenBank/DDBJ databases">
        <title>Draft genome of Chryseomicrobium casticus sp. nov.</title>
        <authorList>
            <person name="Chakraborty R."/>
            <person name="Saha T."/>
        </authorList>
    </citation>
    <scope>NUCLEOTIDE SEQUENCE [LARGE SCALE GENOMIC DNA]</scope>
    <source>
        <strain evidence="3 4">ET03</strain>
    </source>
</reference>
<accession>A0A2M9EXR4</accession>
<feature type="signal peptide" evidence="1">
    <location>
        <begin position="1"/>
        <end position="22"/>
    </location>
</feature>
<proteinExistence type="predicted"/>
<feature type="chain" id="PRO_5039653794" description="Bacterial Ig-like domain-containing protein" evidence="1">
    <location>
        <begin position="23"/>
        <end position="151"/>
    </location>
</feature>
<evidence type="ECO:0000313" key="4">
    <source>
        <dbReference type="Proteomes" id="UP000228680"/>
    </source>
</evidence>
<protein>
    <recommendedName>
        <fullName evidence="2">Bacterial Ig-like domain-containing protein</fullName>
    </recommendedName>
</protein>
<comment type="caution">
    <text evidence="3">The sequence shown here is derived from an EMBL/GenBank/DDBJ whole genome shotgun (WGS) entry which is preliminary data.</text>
</comment>
<feature type="domain" description="Bacterial Ig-like" evidence="2">
    <location>
        <begin position="40"/>
        <end position="147"/>
    </location>
</feature>
<sequence>MRQILLISFILSLSVISGCLLSSDSAELKKSDVEEVNTLEQVVLEVVESTVTPEGLTLRIVNSSDKAIRYNGAFSLEETIDGEWYVVNDVLGGKFEFADEGLGTESNSTTDIPIDWRGIYGEMDSGDYRILFNVGDESGRYNLAAEFSIPQ</sequence>
<evidence type="ECO:0000313" key="3">
    <source>
        <dbReference type="EMBL" id="PJK15996.1"/>
    </source>
</evidence>